<evidence type="ECO:0000259" key="8">
    <source>
        <dbReference type="Pfam" id="PF00857"/>
    </source>
</evidence>
<proteinExistence type="inferred from homology"/>
<evidence type="ECO:0000313" key="9">
    <source>
        <dbReference type="EMBL" id="WPK23188.1"/>
    </source>
</evidence>
<feature type="domain" description="Isochorismatase-like" evidence="8">
    <location>
        <begin position="152"/>
        <end position="206"/>
    </location>
</feature>
<keyword evidence="10" id="KW-1185">Reference proteome</keyword>
<dbReference type="Proteomes" id="UP001338582">
    <property type="component" value="Chromosome 1"/>
</dbReference>
<dbReference type="InterPro" id="IPR000868">
    <property type="entry name" value="Isochorismatase-like_dom"/>
</dbReference>
<evidence type="ECO:0000256" key="6">
    <source>
        <dbReference type="ARBA" id="ARBA00039017"/>
    </source>
</evidence>
<organism evidence="9 10">
    <name type="scientific">Australozyma saopauloensis</name>
    <dbReference type="NCBI Taxonomy" id="291208"/>
    <lineage>
        <taxon>Eukaryota</taxon>
        <taxon>Fungi</taxon>
        <taxon>Dikarya</taxon>
        <taxon>Ascomycota</taxon>
        <taxon>Saccharomycotina</taxon>
        <taxon>Pichiomycetes</taxon>
        <taxon>Metschnikowiaceae</taxon>
        <taxon>Australozyma</taxon>
    </lineage>
</organism>
<evidence type="ECO:0000256" key="3">
    <source>
        <dbReference type="ARBA" id="ARBA00022723"/>
    </source>
</evidence>
<comment type="similarity">
    <text evidence="1">Belongs to the isochorismatase family.</text>
</comment>
<keyword evidence="4" id="KW-0378">Hydrolase</keyword>
<keyword evidence="3" id="KW-0479">Metal-binding</keyword>
<dbReference type="Pfam" id="PF00857">
    <property type="entry name" value="Isochorismatase"/>
    <property type="match status" value="1"/>
</dbReference>
<dbReference type="GO" id="GO:0046872">
    <property type="term" value="F:metal ion binding"/>
    <property type="evidence" value="ECO:0007669"/>
    <property type="project" value="UniProtKB-KW"/>
</dbReference>
<accession>A0AAX4H3W3</accession>
<dbReference type="AlphaFoldDB" id="A0AAX4H3W3"/>
<evidence type="ECO:0000313" key="10">
    <source>
        <dbReference type="Proteomes" id="UP001338582"/>
    </source>
</evidence>
<dbReference type="InterPro" id="IPR052347">
    <property type="entry name" value="Isochorismatase_Nicotinamidase"/>
</dbReference>
<dbReference type="PANTHER" id="PTHR11080:SF2">
    <property type="entry name" value="LD05707P"/>
    <property type="match status" value="1"/>
</dbReference>
<protein>
    <recommendedName>
        <fullName evidence="6">nicotinamidase</fullName>
        <ecNumber evidence="6">3.5.1.19</ecNumber>
    </recommendedName>
    <alternativeName>
        <fullName evidence="7">Nicotinamide deamidase</fullName>
    </alternativeName>
</protein>
<evidence type="ECO:0000256" key="7">
    <source>
        <dbReference type="ARBA" id="ARBA00043224"/>
    </source>
</evidence>
<dbReference type="Gene3D" id="3.40.50.850">
    <property type="entry name" value="Isochorismatase-like"/>
    <property type="match status" value="1"/>
</dbReference>
<gene>
    <name evidence="9" type="ORF">PUMCH_000416</name>
</gene>
<dbReference type="InterPro" id="IPR036380">
    <property type="entry name" value="Isochorismatase-like_sf"/>
</dbReference>
<comment type="pathway">
    <text evidence="5">Cofactor biosynthesis; nicotinate biosynthesis; nicotinate from nicotinamide: step 1/1.</text>
</comment>
<dbReference type="RefSeq" id="XP_062875575.1">
    <property type="nucleotide sequence ID" value="XM_063019505.1"/>
</dbReference>
<dbReference type="GO" id="GO:0019363">
    <property type="term" value="P:pyridine nucleotide biosynthetic process"/>
    <property type="evidence" value="ECO:0007669"/>
    <property type="project" value="UniProtKB-KW"/>
</dbReference>
<dbReference type="EMBL" id="CP138894">
    <property type="protein sequence ID" value="WPK23188.1"/>
    <property type="molecule type" value="Genomic_DNA"/>
</dbReference>
<keyword evidence="2" id="KW-0662">Pyridine nucleotide biosynthesis</keyword>
<dbReference type="GO" id="GO:0008936">
    <property type="term" value="F:nicotinamidase activity"/>
    <property type="evidence" value="ECO:0007669"/>
    <property type="project" value="UniProtKB-EC"/>
</dbReference>
<dbReference type="KEGG" id="asau:88171485"/>
<dbReference type="SUPFAM" id="SSF52499">
    <property type="entry name" value="Isochorismatase-like hydrolases"/>
    <property type="match status" value="1"/>
</dbReference>
<evidence type="ECO:0000256" key="5">
    <source>
        <dbReference type="ARBA" id="ARBA00037900"/>
    </source>
</evidence>
<dbReference type="GeneID" id="88171485"/>
<evidence type="ECO:0000256" key="4">
    <source>
        <dbReference type="ARBA" id="ARBA00022801"/>
    </source>
</evidence>
<reference evidence="9 10" key="1">
    <citation type="submission" date="2023-10" db="EMBL/GenBank/DDBJ databases">
        <title>Draft Genome Sequence of Candida saopaulonensis from a very Premature Infant with Sepsis.</title>
        <authorList>
            <person name="Ning Y."/>
            <person name="Dai R."/>
            <person name="Xiao M."/>
            <person name="Xu Y."/>
            <person name="Yan Q."/>
            <person name="Zhang L."/>
        </authorList>
    </citation>
    <scope>NUCLEOTIDE SEQUENCE [LARGE SCALE GENOMIC DNA]</scope>
    <source>
        <strain evidence="9 10">19XY460</strain>
    </source>
</reference>
<dbReference type="PANTHER" id="PTHR11080">
    <property type="entry name" value="PYRAZINAMIDASE/NICOTINAMIDASE"/>
    <property type="match status" value="1"/>
</dbReference>
<evidence type="ECO:0000256" key="2">
    <source>
        <dbReference type="ARBA" id="ARBA00022642"/>
    </source>
</evidence>
<evidence type="ECO:0000256" key="1">
    <source>
        <dbReference type="ARBA" id="ARBA00006336"/>
    </source>
</evidence>
<sequence>MLKVALLIIDIQEDFLPPNGTLVVPNGREVIEQITKLCDLSKYPWLAVAVTQDWHPPNHTSFASQHGVEPFTDVEFEHPLEEKNACTGKVKTKVQTVWPDHCVQGTFGASIEKSIMETYYKLPEELPKIVVQKGCLHDREYYLCFSDVWKLHKTDLEDFLLKNDINHVVCVGLAYDFCVLNSAIDSQMSGFSTAVLKNCCRSVYQDKIAETEKLYGDAGVALFESIDEYLTSLKK</sequence>
<dbReference type="EC" id="3.5.1.19" evidence="6"/>
<name>A0AAX4H3W3_9ASCO</name>